<organism evidence="1 2">
    <name type="scientific">Peribacillus simplex</name>
    <dbReference type="NCBI Taxonomy" id="1478"/>
    <lineage>
        <taxon>Bacteria</taxon>
        <taxon>Bacillati</taxon>
        <taxon>Bacillota</taxon>
        <taxon>Bacilli</taxon>
        <taxon>Bacillales</taxon>
        <taxon>Bacillaceae</taxon>
        <taxon>Peribacillus</taxon>
    </lineage>
</organism>
<dbReference type="EMBL" id="VNKI01000002">
    <property type="protein sequence ID" value="TVX82938.1"/>
    <property type="molecule type" value="Genomic_DNA"/>
</dbReference>
<proteinExistence type="predicted"/>
<comment type="caution">
    <text evidence="1">The sequence shown here is derived from an EMBL/GenBank/DDBJ whole genome shotgun (WGS) entry which is preliminary data.</text>
</comment>
<protein>
    <submittedName>
        <fullName evidence="1">SRPBCC family protein</fullName>
    </submittedName>
</protein>
<dbReference type="InterPro" id="IPR019587">
    <property type="entry name" value="Polyketide_cyclase/dehydratase"/>
</dbReference>
<dbReference type="Pfam" id="PF10604">
    <property type="entry name" value="Polyketide_cyc2"/>
    <property type="match status" value="1"/>
</dbReference>
<name>A0A8B5Y2A4_9BACI</name>
<reference evidence="1 2" key="1">
    <citation type="submission" date="2019-07" db="EMBL/GenBank/DDBJ databases">
        <title>Genome assembly of Bacillus simplex strain GGC-P6A.</title>
        <authorList>
            <person name="Jennings M.E."/>
            <person name="Barton H.A."/>
        </authorList>
    </citation>
    <scope>NUCLEOTIDE SEQUENCE [LARGE SCALE GENOMIC DNA]</scope>
    <source>
        <strain evidence="1 2">GGC-P6A</strain>
    </source>
</reference>
<accession>A0A8B5Y2A4</accession>
<dbReference type="CDD" id="cd07812">
    <property type="entry name" value="SRPBCC"/>
    <property type="match status" value="1"/>
</dbReference>
<evidence type="ECO:0000313" key="1">
    <source>
        <dbReference type="EMBL" id="TVX82938.1"/>
    </source>
</evidence>
<sequence>MKKWTREIEINAPIEQVWKFLDGSVENMQKIMPQVVEQKPVKITEEVVGSVYRQKYREGKRTEEYDIETLEYLNETNEKKLKVGFILAKMFEITAFYELNKIDDNRTSFTYTVTSRPLKWFLKILLLFATDKVVVEFLDRVKKVAEAETSGSE</sequence>
<dbReference type="AlphaFoldDB" id="A0A8B5Y2A4"/>
<evidence type="ECO:0000313" key="2">
    <source>
        <dbReference type="Proteomes" id="UP000317770"/>
    </source>
</evidence>
<dbReference type="Proteomes" id="UP000317770">
    <property type="component" value="Unassembled WGS sequence"/>
</dbReference>
<gene>
    <name evidence="1" type="ORF">FQP34_04990</name>
</gene>
<dbReference type="InterPro" id="IPR023393">
    <property type="entry name" value="START-like_dom_sf"/>
</dbReference>
<dbReference type="SUPFAM" id="SSF55961">
    <property type="entry name" value="Bet v1-like"/>
    <property type="match status" value="1"/>
</dbReference>
<dbReference type="Gene3D" id="3.30.530.20">
    <property type="match status" value="1"/>
</dbReference>
<dbReference type="RefSeq" id="WP_144477553.1">
    <property type="nucleotide sequence ID" value="NZ_VNKI01000002.1"/>
</dbReference>